<sequence length="103" mass="11250">MRGREGPGHERGGWAHSKVTPPTHKVFLGEEAGRGFAACARWGRGWFRSVVGGPRVQQPLLCLRVAGCERVTVDRLISVVSAVGSGQYRLQGLNIIMDETYDS</sequence>
<reference evidence="2" key="1">
    <citation type="journal article" date="2023" name="Science">
        <title>Genome structures resolve the early diversification of teleost fishes.</title>
        <authorList>
            <person name="Parey E."/>
            <person name="Louis A."/>
            <person name="Montfort J."/>
            <person name="Bouchez O."/>
            <person name="Roques C."/>
            <person name="Iampietro C."/>
            <person name="Lluch J."/>
            <person name="Castinel A."/>
            <person name="Donnadieu C."/>
            <person name="Desvignes T."/>
            <person name="Floi Bucao C."/>
            <person name="Jouanno E."/>
            <person name="Wen M."/>
            <person name="Mejri S."/>
            <person name="Dirks R."/>
            <person name="Jansen H."/>
            <person name="Henkel C."/>
            <person name="Chen W.J."/>
            <person name="Zahm M."/>
            <person name="Cabau C."/>
            <person name="Klopp C."/>
            <person name="Thompson A.W."/>
            <person name="Robinson-Rechavi M."/>
            <person name="Braasch I."/>
            <person name="Lecointre G."/>
            <person name="Bobe J."/>
            <person name="Postlethwait J.H."/>
            <person name="Berthelot C."/>
            <person name="Roest Crollius H."/>
            <person name="Guiguen Y."/>
        </authorList>
    </citation>
    <scope>NUCLEOTIDE SEQUENCE</scope>
    <source>
        <strain evidence="2">WJC10195</strain>
    </source>
</reference>
<dbReference type="AlphaFoldDB" id="A0A9Q1ERU6"/>
<dbReference type="Proteomes" id="UP001152622">
    <property type="component" value="Chromosome 13"/>
</dbReference>
<feature type="compositionally biased region" description="Basic and acidic residues" evidence="1">
    <location>
        <begin position="1"/>
        <end position="13"/>
    </location>
</feature>
<gene>
    <name evidence="2" type="ORF">SKAU_G00311750</name>
</gene>
<evidence type="ECO:0000313" key="2">
    <source>
        <dbReference type="EMBL" id="KAJ8343846.1"/>
    </source>
</evidence>
<dbReference type="EMBL" id="JAINUF010000013">
    <property type="protein sequence ID" value="KAJ8343846.1"/>
    <property type="molecule type" value="Genomic_DNA"/>
</dbReference>
<evidence type="ECO:0000313" key="3">
    <source>
        <dbReference type="Proteomes" id="UP001152622"/>
    </source>
</evidence>
<proteinExistence type="predicted"/>
<name>A0A9Q1ERU6_SYNKA</name>
<comment type="caution">
    <text evidence="2">The sequence shown here is derived from an EMBL/GenBank/DDBJ whole genome shotgun (WGS) entry which is preliminary data.</text>
</comment>
<keyword evidence="3" id="KW-1185">Reference proteome</keyword>
<protein>
    <submittedName>
        <fullName evidence="2">Uncharacterized protein</fullName>
    </submittedName>
</protein>
<organism evidence="2 3">
    <name type="scientific">Synaphobranchus kaupii</name>
    <name type="common">Kaup's arrowtooth eel</name>
    <dbReference type="NCBI Taxonomy" id="118154"/>
    <lineage>
        <taxon>Eukaryota</taxon>
        <taxon>Metazoa</taxon>
        <taxon>Chordata</taxon>
        <taxon>Craniata</taxon>
        <taxon>Vertebrata</taxon>
        <taxon>Euteleostomi</taxon>
        <taxon>Actinopterygii</taxon>
        <taxon>Neopterygii</taxon>
        <taxon>Teleostei</taxon>
        <taxon>Anguilliformes</taxon>
        <taxon>Synaphobranchidae</taxon>
        <taxon>Synaphobranchus</taxon>
    </lineage>
</organism>
<feature type="region of interest" description="Disordered" evidence="1">
    <location>
        <begin position="1"/>
        <end position="21"/>
    </location>
</feature>
<accession>A0A9Q1ERU6</accession>
<evidence type="ECO:0000256" key="1">
    <source>
        <dbReference type="SAM" id="MobiDB-lite"/>
    </source>
</evidence>